<evidence type="ECO:0000256" key="8">
    <source>
        <dbReference type="SAM" id="MobiDB-lite"/>
    </source>
</evidence>
<feature type="transmembrane region" description="Helical" evidence="9">
    <location>
        <begin position="83"/>
        <end position="101"/>
    </location>
</feature>
<sequence length="646" mass="70065">MAKDHKTTAEQTTVSVNTESKDTFEYEQHTTAAVVTNSSSSSAFGHQGATGDSASTSTADIHDKELSAGVARIEAMQKVWGKWGYIILLASLGISQYIYSLDGTTTFMYLAQATSGVGEHSLLGTVSTAGGIILAVGLPFIAKIADYFGRGEALAFSTILMTISYILYASANAIGQIAGAQILYSVGATGLSMMTSIILADVVSLRFRTLLKGIYSLPYVINVFVAAEVYNYVINGPGWRWGYGMFAILMPACLLPVVLTVLWGQWRARKLNVLQEDYNPEKSFLKHPLKALILCHYEVDLPGLILIGASLALLLLPLGLAPTASNGWNTPSMIVMLVLGCVLLPVFVAWELVYAEKFGYQPIAPWRFFKNYNISAACFIGIADFVSFYLQYTYQYSFVYVVKTEWSERDMTYFTNTQTFGLCIFGTVCGVILVYYRRPKWLLVGGLCLRLLGVGLMIHSRGALGSDVELVWCQLLQGIGGGFAAVLIVLVAQALVPHTDVAIVTALVSLITELGNSIGSAIATAVWTSQMPAQLAANVPTTNQTLLNELYSSILVIAEYPSDDPIRQGVITAYSHVMRNLCIGATVTAVPPILAAIFFIDDITVGDKQNVLDNRDLTGERDDIEQQKPKDTNKAGLDNDSISATH</sequence>
<reference evidence="11" key="1">
    <citation type="submission" date="2013-08" db="EMBL/GenBank/DDBJ databases">
        <title>Gene expansion shapes genome architecture in the human pathogen Lichtheimia corymbifera: an evolutionary genomics analysis in the ancient terrestrial Mucorales (Mucoromycotina).</title>
        <authorList>
            <person name="Schwartze V.U."/>
            <person name="Winter S."/>
            <person name="Shelest E."/>
            <person name="Marcet-Houben M."/>
            <person name="Horn F."/>
            <person name="Wehner S."/>
            <person name="Hoffmann K."/>
            <person name="Riege K."/>
            <person name="Sammeth M."/>
            <person name="Nowrousian M."/>
            <person name="Valiante V."/>
            <person name="Linde J."/>
            <person name="Jacobsen I.D."/>
            <person name="Marz M."/>
            <person name="Brakhage A.A."/>
            <person name="Gabaldon T."/>
            <person name="Bocker S."/>
            <person name="Voigt K."/>
        </authorList>
    </citation>
    <scope>NUCLEOTIDE SEQUENCE [LARGE SCALE GENOMIC DNA]</scope>
    <source>
        <strain evidence="11">FSU 9682</strain>
    </source>
</reference>
<evidence type="ECO:0000313" key="12">
    <source>
        <dbReference type="Proteomes" id="UP000027586"/>
    </source>
</evidence>
<dbReference type="EMBL" id="CBTN010000006">
    <property type="protein sequence ID" value="CDH50370.1"/>
    <property type="molecule type" value="Genomic_DNA"/>
</dbReference>
<dbReference type="Gene3D" id="1.20.1250.20">
    <property type="entry name" value="MFS general substrate transporter like domains"/>
    <property type="match status" value="2"/>
</dbReference>
<dbReference type="Proteomes" id="UP000027586">
    <property type="component" value="Unassembled WGS sequence"/>
</dbReference>
<dbReference type="SUPFAM" id="SSF103473">
    <property type="entry name" value="MFS general substrate transporter"/>
    <property type="match status" value="1"/>
</dbReference>
<feature type="region of interest" description="Disordered" evidence="8">
    <location>
        <begin position="37"/>
        <end position="57"/>
    </location>
</feature>
<organism evidence="11 12">
    <name type="scientific">Lichtheimia corymbifera JMRC:FSU:9682</name>
    <dbReference type="NCBI Taxonomy" id="1263082"/>
    <lineage>
        <taxon>Eukaryota</taxon>
        <taxon>Fungi</taxon>
        <taxon>Fungi incertae sedis</taxon>
        <taxon>Mucoromycota</taxon>
        <taxon>Mucoromycotina</taxon>
        <taxon>Mucoromycetes</taxon>
        <taxon>Mucorales</taxon>
        <taxon>Lichtheimiaceae</taxon>
        <taxon>Lichtheimia</taxon>
    </lineage>
</organism>
<feature type="region of interest" description="Disordered" evidence="8">
    <location>
        <begin position="616"/>
        <end position="646"/>
    </location>
</feature>
<feature type="transmembrane region" description="Helical" evidence="9">
    <location>
        <begin position="412"/>
        <end position="434"/>
    </location>
</feature>
<keyword evidence="12" id="KW-1185">Reference proteome</keyword>
<evidence type="ECO:0000259" key="10">
    <source>
        <dbReference type="PROSITE" id="PS50850"/>
    </source>
</evidence>
<dbReference type="PANTHER" id="PTHR23501">
    <property type="entry name" value="MAJOR FACILITATOR SUPERFAMILY"/>
    <property type="match status" value="1"/>
</dbReference>
<feature type="transmembrane region" description="Helical" evidence="9">
    <location>
        <begin position="182"/>
        <end position="203"/>
    </location>
</feature>
<comment type="caution">
    <text evidence="11">The sequence shown here is derived from an EMBL/GenBank/DDBJ whole genome shotgun (WGS) entry which is preliminary data.</text>
</comment>
<dbReference type="PANTHER" id="PTHR23501:SF87">
    <property type="entry name" value="SIDEROPHORE IRON TRANSPORTER 2"/>
    <property type="match status" value="1"/>
</dbReference>
<comment type="subcellular location">
    <subcellularLocation>
        <location evidence="1">Membrane</location>
        <topology evidence="1">Multi-pass membrane protein</topology>
    </subcellularLocation>
</comment>
<comment type="similarity">
    <text evidence="2">Belongs to the major facilitator superfamily.</text>
</comment>
<dbReference type="PROSITE" id="PS50850">
    <property type="entry name" value="MFS"/>
    <property type="match status" value="1"/>
</dbReference>
<evidence type="ECO:0000256" key="1">
    <source>
        <dbReference type="ARBA" id="ARBA00004141"/>
    </source>
</evidence>
<dbReference type="InterPro" id="IPR011701">
    <property type="entry name" value="MFS"/>
</dbReference>
<feature type="compositionally biased region" description="Polar residues" evidence="8">
    <location>
        <begin position="9"/>
        <end position="18"/>
    </location>
</feature>
<feature type="transmembrane region" description="Helical" evidence="9">
    <location>
        <begin position="441"/>
        <end position="458"/>
    </location>
</feature>
<keyword evidence="6" id="KW-0406">Ion transport</keyword>
<dbReference type="STRING" id="1263082.A0A068RKX4"/>
<dbReference type="InterPro" id="IPR020846">
    <property type="entry name" value="MFS_dom"/>
</dbReference>
<dbReference type="AlphaFoldDB" id="A0A068RKX4"/>
<keyword evidence="4 9" id="KW-0812">Transmembrane</keyword>
<dbReference type="VEuPathDB" id="FungiDB:LCOR_02083.1"/>
<feature type="transmembrane region" description="Helical" evidence="9">
    <location>
        <begin position="301"/>
        <end position="321"/>
    </location>
</feature>
<dbReference type="Pfam" id="PF07690">
    <property type="entry name" value="MFS_1"/>
    <property type="match status" value="1"/>
</dbReference>
<keyword evidence="5 9" id="KW-1133">Transmembrane helix</keyword>
<evidence type="ECO:0000313" key="11">
    <source>
        <dbReference type="EMBL" id="CDH50370.1"/>
    </source>
</evidence>
<accession>A0A068RKX4</accession>
<feature type="transmembrane region" description="Helical" evidence="9">
    <location>
        <begin position="240"/>
        <end position="263"/>
    </location>
</feature>
<dbReference type="FunFam" id="1.20.1250.20:FF:000197">
    <property type="entry name" value="Siderophore iron transporter 1"/>
    <property type="match status" value="1"/>
</dbReference>
<proteinExistence type="inferred from homology"/>
<dbReference type="GO" id="GO:0006811">
    <property type="term" value="P:monoatomic ion transport"/>
    <property type="evidence" value="ECO:0007669"/>
    <property type="project" value="UniProtKB-KW"/>
</dbReference>
<feature type="compositionally biased region" description="Basic and acidic residues" evidence="8">
    <location>
        <begin position="616"/>
        <end position="633"/>
    </location>
</feature>
<feature type="transmembrane region" description="Helical" evidence="9">
    <location>
        <begin position="215"/>
        <end position="234"/>
    </location>
</feature>
<keyword evidence="3" id="KW-0813">Transport</keyword>
<dbReference type="InterPro" id="IPR036259">
    <property type="entry name" value="MFS_trans_sf"/>
</dbReference>
<feature type="transmembrane region" description="Helical" evidence="9">
    <location>
        <begin position="374"/>
        <end position="392"/>
    </location>
</feature>
<evidence type="ECO:0000256" key="3">
    <source>
        <dbReference type="ARBA" id="ARBA00022448"/>
    </source>
</evidence>
<evidence type="ECO:0000256" key="9">
    <source>
        <dbReference type="SAM" id="Phobius"/>
    </source>
</evidence>
<evidence type="ECO:0000256" key="2">
    <source>
        <dbReference type="ARBA" id="ARBA00008335"/>
    </source>
</evidence>
<feature type="region of interest" description="Disordered" evidence="8">
    <location>
        <begin position="1"/>
        <end position="22"/>
    </location>
</feature>
<keyword evidence="7 9" id="KW-0472">Membrane</keyword>
<dbReference type="OrthoDB" id="4078873at2759"/>
<dbReference type="GO" id="GO:0022857">
    <property type="term" value="F:transmembrane transporter activity"/>
    <property type="evidence" value="ECO:0007669"/>
    <property type="project" value="InterPro"/>
</dbReference>
<evidence type="ECO:0000256" key="6">
    <source>
        <dbReference type="ARBA" id="ARBA00023065"/>
    </source>
</evidence>
<protein>
    <submittedName>
        <fullName evidence="11">Drug:h antiporter</fullName>
    </submittedName>
</protein>
<feature type="transmembrane region" description="Helical" evidence="9">
    <location>
        <begin position="153"/>
        <end position="170"/>
    </location>
</feature>
<evidence type="ECO:0000256" key="5">
    <source>
        <dbReference type="ARBA" id="ARBA00022989"/>
    </source>
</evidence>
<feature type="transmembrane region" description="Helical" evidence="9">
    <location>
        <begin position="478"/>
        <end position="496"/>
    </location>
</feature>
<dbReference type="GO" id="GO:0005886">
    <property type="term" value="C:plasma membrane"/>
    <property type="evidence" value="ECO:0007669"/>
    <property type="project" value="TreeGrafter"/>
</dbReference>
<feature type="transmembrane region" description="Helical" evidence="9">
    <location>
        <begin position="333"/>
        <end position="353"/>
    </location>
</feature>
<name>A0A068RKX4_9FUNG</name>
<evidence type="ECO:0000256" key="4">
    <source>
        <dbReference type="ARBA" id="ARBA00022692"/>
    </source>
</evidence>
<evidence type="ECO:0000256" key="7">
    <source>
        <dbReference type="ARBA" id="ARBA00023136"/>
    </source>
</evidence>
<gene>
    <name evidence="11" type="ORF">LCOR_02083.1</name>
</gene>
<feature type="domain" description="Major facilitator superfamily (MFS) profile" evidence="10">
    <location>
        <begin position="88"/>
        <end position="560"/>
    </location>
</feature>
<feature type="transmembrane region" description="Helical" evidence="9">
    <location>
        <begin position="121"/>
        <end position="141"/>
    </location>
</feature>